<dbReference type="PANTHER" id="PTHR10188:SF8">
    <property type="entry name" value="THREONINE ASPARTASE 1"/>
    <property type="match status" value="1"/>
</dbReference>
<evidence type="ECO:0000256" key="1">
    <source>
        <dbReference type="ARBA" id="ARBA00011601"/>
    </source>
</evidence>
<organism evidence="5 6">
    <name type="scientific">Eragrostis curvula</name>
    <name type="common">weeping love grass</name>
    <dbReference type="NCBI Taxonomy" id="38414"/>
    <lineage>
        <taxon>Eukaryota</taxon>
        <taxon>Viridiplantae</taxon>
        <taxon>Streptophyta</taxon>
        <taxon>Embryophyta</taxon>
        <taxon>Tracheophyta</taxon>
        <taxon>Spermatophyta</taxon>
        <taxon>Magnoliopsida</taxon>
        <taxon>Liliopsida</taxon>
        <taxon>Poales</taxon>
        <taxon>Poaceae</taxon>
        <taxon>PACMAD clade</taxon>
        <taxon>Chloridoideae</taxon>
        <taxon>Eragrostideae</taxon>
        <taxon>Eragrostidinae</taxon>
        <taxon>Eragrostis</taxon>
    </lineage>
</organism>
<sequence>GPIRNFETNRRSSSPPAADSHMATGGGEGAMAAANCGVGTGEGNPNPSRRFFVALHVGAGFHSPANEKAYRRAMKRACLAAEAILREDSGTSLDAVAAAIQVLEDDPVTNAGRGSNLTESGHVECDASIMDGSSGSFGAVGAIRGVKNPIQVALQLAKEQMIGSSVLGRIPPMFLVGEGAYQWAKSKGMDILGSTSEASNWLVTENARAQWVKYISLLANTKNSSKHGTASVSGHDSIQLETETPGSEAENSADVKKIFTESFTEDNEDCVMDTVGVVCLDSNGNVASGASSGGIALKVDGRIGLAAMYGSGCWASSKGPFGTPFIVSCCATGAGEHLIRGFAARECCISSSLYAYFWNTSIYIFASFVIVTLSTVPVDIFVRSQSGPASACTKVLRSAVQSSSEMSHDIGAGLLLVQADVLKGGNLSVLEAVELVAAYSSLSFGVAYFGSNMNHPKASMLRTPKDASNTINHFATRIKFDTKSFEQ</sequence>
<dbReference type="SUPFAM" id="SSF56235">
    <property type="entry name" value="N-terminal nucleophile aminohydrolases (Ntn hydrolases)"/>
    <property type="match status" value="1"/>
</dbReference>
<feature type="compositionally biased region" description="Polar residues" evidence="4">
    <location>
        <begin position="224"/>
        <end position="245"/>
    </location>
</feature>
<evidence type="ECO:0000256" key="2">
    <source>
        <dbReference type="PIRSR" id="PIRSR600246-1"/>
    </source>
</evidence>
<dbReference type="GO" id="GO:0004298">
    <property type="term" value="F:threonine-type endopeptidase activity"/>
    <property type="evidence" value="ECO:0007669"/>
    <property type="project" value="InterPro"/>
</dbReference>
<proteinExistence type="predicted"/>
<dbReference type="GO" id="GO:0005737">
    <property type="term" value="C:cytoplasm"/>
    <property type="evidence" value="ECO:0007669"/>
    <property type="project" value="TreeGrafter"/>
</dbReference>
<accession>A0A5J9TZP1</accession>
<evidence type="ECO:0000256" key="4">
    <source>
        <dbReference type="SAM" id="MobiDB-lite"/>
    </source>
</evidence>
<feature type="region of interest" description="Disordered" evidence="4">
    <location>
        <begin position="224"/>
        <end position="252"/>
    </location>
</feature>
<evidence type="ECO:0000256" key="3">
    <source>
        <dbReference type="PIRSR" id="PIRSR600246-3"/>
    </source>
</evidence>
<name>A0A5J9TZP1_9POAL</name>
<dbReference type="Gene3D" id="3.60.20.30">
    <property type="entry name" value="(Glycosyl)asparaginase"/>
    <property type="match status" value="1"/>
</dbReference>
<reference evidence="5 6" key="1">
    <citation type="journal article" date="2019" name="Sci. Rep.">
        <title>A high-quality genome of Eragrostis curvula grass provides insights into Poaceae evolution and supports new strategies to enhance forage quality.</title>
        <authorList>
            <person name="Carballo J."/>
            <person name="Santos B.A.C.M."/>
            <person name="Zappacosta D."/>
            <person name="Garbus I."/>
            <person name="Selva J.P."/>
            <person name="Gallo C.A."/>
            <person name="Diaz A."/>
            <person name="Albertini E."/>
            <person name="Caccamo M."/>
            <person name="Echenique V."/>
        </authorList>
    </citation>
    <scope>NUCLEOTIDE SEQUENCE [LARGE SCALE GENOMIC DNA]</scope>
    <source>
        <strain evidence="6">cv. Victoria</strain>
        <tissue evidence="5">Leaf</tissue>
    </source>
</reference>
<dbReference type="Gramene" id="TVU16637">
    <property type="protein sequence ID" value="TVU16637"/>
    <property type="gene ID" value="EJB05_40211"/>
</dbReference>
<evidence type="ECO:0008006" key="7">
    <source>
        <dbReference type="Google" id="ProtNLM"/>
    </source>
</evidence>
<comment type="subunit">
    <text evidence="1">Heterotetramer of two alpha and two beta chains arranged as a dimer of alpha/beta heterodimers.</text>
</comment>
<dbReference type="PANTHER" id="PTHR10188">
    <property type="entry name" value="L-ASPARAGINASE"/>
    <property type="match status" value="1"/>
</dbReference>
<dbReference type="EMBL" id="RWGY01000031">
    <property type="protein sequence ID" value="TVU16637.1"/>
    <property type="molecule type" value="Genomic_DNA"/>
</dbReference>
<dbReference type="InterPro" id="IPR029055">
    <property type="entry name" value="Ntn_hydrolases_N"/>
</dbReference>
<protein>
    <recommendedName>
        <fullName evidence="7">Threonine aspartase</fullName>
    </recommendedName>
</protein>
<dbReference type="InterPro" id="IPR000246">
    <property type="entry name" value="Peptidase_T2"/>
</dbReference>
<dbReference type="GO" id="GO:0051604">
    <property type="term" value="P:protein maturation"/>
    <property type="evidence" value="ECO:0007669"/>
    <property type="project" value="TreeGrafter"/>
</dbReference>
<gene>
    <name evidence="5" type="ORF">EJB05_40211</name>
</gene>
<dbReference type="OrthoDB" id="77601at2759"/>
<evidence type="ECO:0000313" key="6">
    <source>
        <dbReference type="Proteomes" id="UP000324897"/>
    </source>
</evidence>
<feature type="region of interest" description="Disordered" evidence="4">
    <location>
        <begin position="1"/>
        <end position="26"/>
    </location>
</feature>
<feature type="site" description="Cleavage; by autolysis" evidence="3">
    <location>
        <begin position="273"/>
        <end position="274"/>
    </location>
</feature>
<dbReference type="AlphaFoldDB" id="A0A5J9TZP1"/>
<dbReference type="InterPro" id="IPR037464">
    <property type="entry name" value="Taspase1"/>
</dbReference>
<keyword evidence="6" id="KW-1185">Reference proteome</keyword>
<evidence type="ECO:0000313" key="5">
    <source>
        <dbReference type="EMBL" id="TVU16637.1"/>
    </source>
</evidence>
<feature type="active site" description="Nucleophile" evidence="2">
    <location>
        <position position="274"/>
    </location>
</feature>
<dbReference type="CDD" id="cd04514">
    <property type="entry name" value="Taspase1_like"/>
    <property type="match status" value="1"/>
</dbReference>
<dbReference type="Proteomes" id="UP000324897">
    <property type="component" value="Unassembled WGS sequence"/>
</dbReference>
<dbReference type="Pfam" id="PF01112">
    <property type="entry name" value="Asparaginase_2"/>
    <property type="match status" value="1"/>
</dbReference>
<feature type="non-terminal residue" evidence="5">
    <location>
        <position position="1"/>
    </location>
</feature>
<comment type="caution">
    <text evidence="5">The sequence shown here is derived from an EMBL/GenBank/DDBJ whole genome shotgun (WGS) entry which is preliminary data.</text>
</comment>